<evidence type="ECO:0000313" key="1">
    <source>
        <dbReference type="EMBL" id="SDA54883.1"/>
    </source>
</evidence>
<keyword evidence="2" id="KW-1185">Reference proteome</keyword>
<evidence type="ECO:0008006" key="3">
    <source>
        <dbReference type="Google" id="ProtNLM"/>
    </source>
</evidence>
<organism evidence="1 2">
    <name type="scientific">Lactobacillus kefiranofaciens</name>
    <dbReference type="NCBI Taxonomy" id="267818"/>
    <lineage>
        <taxon>Bacteria</taxon>
        <taxon>Bacillati</taxon>
        <taxon>Bacillota</taxon>
        <taxon>Bacilli</taxon>
        <taxon>Lactobacillales</taxon>
        <taxon>Lactobacillaceae</taxon>
        <taxon>Lactobacillus</taxon>
    </lineage>
</organism>
<evidence type="ECO:0000313" key="2">
    <source>
        <dbReference type="Proteomes" id="UP000181860"/>
    </source>
</evidence>
<accession>A0ABY0ME77</accession>
<name>A0ABY0ME77_9LACO</name>
<sequence>MDGNERTATLAANKVMIDHGAGLINVPLDKWDAWNDLISKYYLLGDTKELKDWTYANGIQGVTFDYSQKLPKPDINPADYE</sequence>
<dbReference type="EMBL" id="FMXC01000012">
    <property type="protein sequence ID" value="SDA54883.1"/>
    <property type="molecule type" value="Genomic_DNA"/>
</dbReference>
<comment type="caution">
    <text evidence="1">The sequence shown here is derived from an EMBL/GenBank/DDBJ whole genome shotgun (WGS) entry which is preliminary data.</text>
</comment>
<gene>
    <name evidence="1" type="ORF">SAMN02983011_01272</name>
</gene>
<reference evidence="1 2" key="1">
    <citation type="submission" date="2016-10" db="EMBL/GenBank/DDBJ databases">
        <authorList>
            <person name="Varghese N."/>
            <person name="Submissions S."/>
        </authorList>
    </citation>
    <scope>NUCLEOTIDE SEQUENCE [LARGE SCALE GENOMIC DNA]</scope>
    <source>
        <strain evidence="1 2">ATCC 43761</strain>
    </source>
</reference>
<dbReference type="Proteomes" id="UP000181860">
    <property type="component" value="Unassembled WGS sequence"/>
</dbReference>
<protein>
    <recommendedName>
        <fullName evidence="3">Fido domain-containing protein</fullName>
    </recommendedName>
</protein>
<proteinExistence type="predicted"/>